<sequence length="171" mass="19214">MQRKKLWCGVALLTCATILMPQPSFSSPNSIEPTAETQPQTQLMRLEIRLKQKRVTVYRGDTRVKSYPIAVGRAGWETPAGTYKILQMIRNPAWIHPLEGYTIPGGDPDNPLGRYWIGFWTDGKNWIGFHGTPNPESVGTAASHGCIRMYNRDVEELFGKVRVGTEVVVKN</sequence>
<organism evidence="12">
    <name type="scientific">Leptolyngbya boryana CZ1</name>
    <dbReference type="NCBI Taxonomy" id="3060204"/>
    <lineage>
        <taxon>Bacteria</taxon>
        <taxon>Bacillati</taxon>
        <taxon>Cyanobacteriota</taxon>
        <taxon>Cyanophyceae</taxon>
        <taxon>Leptolyngbyales</taxon>
        <taxon>Leptolyngbyaceae</taxon>
        <taxon>Leptolyngbya group</taxon>
        <taxon>Leptolyngbya</taxon>
    </lineage>
</organism>
<dbReference type="InterPro" id="IPR038063">
    <property type="entry name" value="Transpep_catalytic_dom"/>
</dbReference>
<dbReference type="EMBL" id="CP130144">
    <property type="protein sequence ID" value="WNZ48974.1"/>
    <property type="molecule type" value="Genomic_DNA"/>
</dbReference>
<dbReference type="GO" id="GO:0005576">
    <property type="term" value="C:extracellular region"/>
    <property type="evidence" value="ECO:0007669"/>
    <property type="project" value="TreeGrafter"/>
</dbReference>
<dbReference type="GO" id="GO:0016757">
    <property type="term" value="F:glycosyltransferase activity"/>
    <property type="evidence" value="ECO:0007669"/>
    <property type="project" value="UniProtKB-KW"/>
</dbReference>
<protein>
    <submittedName>
        <fullName evidence="12">L,D-transpeptidase</fullName>
        <ecNumber evidence="12">2.-.-.-</ecNumber>
    </submittedName>
</protein>
<dbReference type="GO" id="GO:0071972">
    <property type="term" value="F:peptidoglycan L,D-transpeptidase activity"/>
    <property type="evidence" value="ECO:0007669"/>
    <property type="project" value="TreeGrafter"/>
</dbReference>
<gene>
    <name evidence="12" type="ORF">Q2T42_14205</name>
</gene>
<feature type="active site" description="Nucleophile" evidence="9">
    <location>
        <position position="146"/>
    </location>
</feature>
<dbReference type="Gene3D" id="2.40.440.10">
    <property type="entry name" value="L,D-transpeptidase catalytic domain-like"/>
    <property type="match status" value="1"/>
</dbReference>
<dbReference type="PROSITE" id="PS52029">
    <property type="entry name" value="LD_TPASE"/>
    <property type="match status" value="1"/>
</dbReference>
<name>A0AA96X328_LEPBY</name>
<dbReference type="RefSeq" id="WP_316428990.1">
    <property type="nucleotide sequence ID" value="NZ_CP130144.1"/>
</dbReference>
<evidence type="ECO:0000256" key="5">
    <source>
        <dbReference type="ARBA" id="ARBA00022801"/>
    </source>
</evidence>
<reference evidence="12" key="1">
    <citation type="journal article" date="2023" name="Plants (Basel)">
        <title>Genomic Analysis of Leptolyngbya boryana CZ1 Reveals Efficient Carbon Fixation Modules.</title>
        <authorList>
            <person name="Bai X."/>
            <person name="Wang H."/>
            <person name="Cheng W."/>
            <person name="Wang J."/>
            <person name="Ma M."/>
            <person name="Hu H."/>
            <person name="Song Z."/>
            <person name="Ma H."/>
            <person name="Fan Y."/>
            <person name="Du C."/>
            <person name="Xu J."/>
        </authorList>
    </citation>
    <scope>NUCLEOTIDE SEQUENCE</scope>
    <source>
        <strain evidence="12">CZ1</strain>
    </source>
</reference>
<accession>A0AA96X328</accession>
<dbReference type="SUPFAM" id="SSF141523">
    <property type="entry name" value="L,D-transpeptidase catalytic domain-like"/>
    <property type="match status" value="1"/>
</dbReference>
<evidence type="ECO:0000256" key="7">
    <source>
        <dbReference type="ARBA" id="ARBA00022984"/>
    </source>
</evidence>
<dbReference type="Pfam" id="PF03734">
    <property type="entry name" value="YkuD"/>
    <property type="match status" value="1"/>
</dbReference>
<comment type="similarity">
    <text evidence="2">Belongs to the YkuD family.</text>
</comment>
<evidence type="ECO:0000259" key="11">
    <source>
        <dbReference type="PROSITE" id="PS52029"/>
    </source>
</evidence>
<dbReference type="AlphaFoldDB" id="A0AA96X328"/>
<dbReference type="GO" id="GO:0071555">
    <property type="term" value="P:cell wall organization"/>
    <property type="evidence" value="ECO:0007669"/>
    <property type="project" value="UniProtKB-UniRule"/>
</dbReference>
<keyword evidence="5" id="KW-0378">Hydrolase</keyword>
<dbReference type="InterPro" id="IPR005490">
    <property type="entry name" value="LD_TPept_cat_dom"/>
</dbReference>
<evidence type="ECO:0000256" key="9">
    <source>
        <dbReference type="PROSITE-ProRule" id="PRU01373"/>
    </source>
</evidence>
<proteinExistence type="inferred from homology"/>
<evidence type="ECO:0000256" key="8">
    <source>
        <dbReference type="ARBA" id="ARBA00023316"/>
    </source>
</evidence>
<dbReference type="PANTHER" id="PTHR30582:SF24">
    <property type="entry name" value="L,D-TRANSPEPTIDASE ERFK_SRFK-RELATED"/>
    <property type="match status" value="1"/>
</dbReference>
<keyword evidence="6 9" id="KW-0133">Cell shape</keyword>
<evidence type="ECO:0000313" key="12">
    <source>
        <dbReference type="EMBL" id="WNZ48974.1"/>
    </source>
</evidence>
<dbReference type="InterPro" id="IPR050979">
    <property type="entry name" value="LD-transpeptidase"/>
</dbReference>
<evidence type="ECO:0000256" key="6">
    <source>
        <dbReference type="ARBA" id="ARBA00022960"/>
    </source>
</evidence>
<feature type="active site" description="Proton donor/acceptor" evidence="9">
    <location>
        <position position="130"/>
    </location>
</feature>
<feature type="chain" id="PRO_5041653426" evidence="10">
    <location>
        <begin position="27"/>
        <end position="171"/>
    </location>
</feature>
<dbReference type="GO" id="GO:0008360">
    <property type="term" value="P:regulation of cell shape"/>
    <property type="evidence" value="ECO:0007669"/>
    <property type="project" value="UniProtKB-UniRule"/>
</dbReference>
<dbReference type="GO" id="GO:0018104">
    <property type="term" value="P:peptidoglycan-protein cross-linking"/>
    <property type="evidence" value="ECO:0007669"/>
    <property type="project" value="TreeGrafter"/>
</dbReference>
<keyword evidence="7 9" id="KW-0573">Peptidoglycan synthesis</keyword>
<feature type="signal peptide" evidence="10">
    <location>
        <begin position="1"/>
        <end position="26"/>
    </location>
</feature>
<keyword evidence="3" id="KW-0328">Glycosyltransferase</keyword>
<evidence type="ECO:0000256" key="1">
    <source>
        <dbReference type="ARBA" id="ARBA00004752"/>
    </source>
</evidence>
<keyword evidence="10" id="KW-0732">Signal</keyword>
<evidence type="ECO:0000256" key="10">
    <source>
        <dbReference type="SAM" id="SignalP"/>
    </source>
</evidence>
<comment type="pathway">
    <text evidence="1 9">Cell wall biogenesis; peptidoglycan biosynthesis.</text>
</comment>
<dbReference type="PANTHER" id="PTHR30582">
    <property type="entry name" value="L,D-TRANSPEPTIDASE"/>
    <property type="match status" value="1"/>
</dbReference>
<feature type="domain" description="L,D-TPase catalytic" evidence="11">
    <location>
        <begin position="44"/>
        <end position="170"/>
    </location>
</feature>
<evidence type="ECO:0000256" key="2">
    <source>
        <dbReference type="ARBA" id="ARBA00005992"/>
    </source>
</evidence>
<keyword evidence="4 12" id="KW-0808">Transferase</keyword>
<keyword evidence="8 9" id="KW-0961">Cell wall biogenesis/degradation</keyword>
<dbReference type="EC" id="2.-.-.-" evidence="12"/>
<dbReference type="CDD" id="cd16913">
    <property type="entry name" value="YkuD_like"/>
    <property type="match status" value="1"/>
</dbReference>
<evidence type="ECO:0000256" key="4">
    <source>
        <dbReference type="ARBA" id="ARBA00022679"/>
    </source>
</evidence>
<reference evidence="12" key="2">
    <citation type="submission" date="2023-07" db="EMBL/GenBank/DDBJ databases">
        <authorList>
            <person name="Bai X.-H."/>
            <person name="Wang H.-H."/>
            <person name="Wang J."/>
            <person name="Ma M.-Y."/>
            <person name="Hu H.-H."/>
            <person name="Song Z.-L."/>
            <person name="Ma H.-G."/>
            <person name="Fan Y."/>
            <person name="Du C.-Y."/>
            <person name="Xu J.-C."/>
        </authorList>
    </citation>
    <scope>NUCLEOTIDE SEQUENCE</scope>
    <source>
        <strain evidence="12">CZ1</strain>
    </source>
</reference>
<evidence type="ECO:0000256" key="3">
    <source>
        <dbReference type="ARBA" id="ARBA00022676"/>
    </source>
</evidence>